<dbReference type="NCBIfam" id="TIGR01951">
    <property type="entry name" value="nusB"/>
    <property type="match status" value="1"/>
</dbReference>
<reference evidence="8" key="2">
    <citation type="submission" date="2021-04" db="EMBL/GenBank/DDBJ databases">
        <authorList>
            <person name="Gilroy R."/>
        </authorList>
    </citation>
    <scope>NUCLEOTIDE SEQUENCE</scope>
    <source>
        <strain evidence="8">ChiHjej12B11-14209</strain>
    </source>
</reference>
<dbReference type="AlphaFoldDB" id="A0A9D2F0N5"/>
<dbReference type="Pfam" id="PF01029">
    <property type="entry name" value="NusB"/>
    <property type="match status" value="1"/>
</dbReference>
<evidence type="ECO:0000256" key="1">
    <source>
        <dbReference type="ARBA" id="ARBA00005952"/>
    </source>
</evidence>
<dbReference type="InterPro" id="IPR006027">
    <property type="entry name" value="NusB_RsmB_TIM44"/>
</dbReference>
<keyword evidence="5 6" id="KW-0804">Transcription</keyword>
<organism evidence="8 9">
    <name type="scientific">Candidatus Olsenella pullistercoris</name>
    <dbReference type="NCBI Taxonomy" id="2838712"/>
    <lineage>
        <taxon>Bacteria</taxon>
        <taxon>Bacillati</taxon>
        <taxon>Actinomycetota</taxon>
        <taxon>Coriobacteriia</taxon>
        <taxon>Coriobacteriales</taxon>
        <taxon>Atopobiaceae</taxon>
        <taxon>Olsenella</taxon>
    </lineage>
</organism>
<dbReference type="InterPro" id="IPR035926">
    <property type="entry name" value="NusB-like_sf"/>
</dbReference>
<comment type="function">
    <text evidence="6">Involved in transcription antitermination. Required for transcription of ribosomal RNA (rRNA) genes. Binds specifically to the boxA antiterminator sequence of the ribosomal RNA (rrn) operons.</text>
</comment>
<dbReference type="EMBL" id="DXBM01000065">
    <property type="protein sequence ID" value="HIZ46907.1"/>
    <property type="molecule type" value="Genomic_DNA"/>
</dbReference>
<dbReference type="PANTHER" id="PTHR11078">
    <property type="entry name" value="N UTILIZATION SUBSTANCE PROTEIN B-RELATED"/>
    <property type="match status" value="1"/>
</dbReference>
<evidence type="ECO:0000256" key="5">
    <source>
        <dbReference type="ARBA" id="ARBA00023163"/>
    </source>
</evidence>
<evidence type="ECO:0000313" key="9">
    <source>
        <dbReference type="Proteomes" id="UP000824062"/>
    </source>
</evidence>
<reference evidence="8" key="1">
    <citation type="journal article" date="2021" name="PeerJ">
        <title>Extensive microbial diversity within the chicken gut microbiome revealed by metagenomics and culture.</title>
        <authorList>
            <person name="Gilroy R."/>
            <person name="Ravi A."/>
            <person name="Getino M."/>
            <person name="Pursley I."/>
            <person name="Horton D.L."/>
            <person name="Alikhan N.F."/>
            <person name="Baker D."/>
            <person name="Gharbi K."/>
            <person name="Hall N."/>
            <person name="Watson M."/>
            <person name="Adriaenssens E.M."/>
            <person name="Foster-Nyarko E."/>
            <person name="Jarju S."/>
            <person name="Secka A."/>
            <person name="Antonio M."/>
            <person name="Oren A."/>
            <person name="Chaudhuri R.R."/>
            <person name="La Ragione R."/>
            <person name="Hildebrand F."/>
            <person name="Pallen M.J."/>
        </authorList>
    </citation>
    <scope>NUCLEOTIDE SEQUENCE</scope>
    <source>
        <strain evidence="8">ChiHjej12B11-14209</strain>
    </source>
</reference>
<proteinExistence type="inferred from homology"/>
<evidence type="ECO:0000256" key="6">
    <source>
        <dbReference type="HAMAP-Rule" id="MF_00073"/>
    </source>
</evidence>
<evidence type="ECO:0000256" key="2">
    <source>
        <dbReference type="ARBA" id="ARBA00022814"/>
    </source>
</evidence>
<keyword evidence="4 6" id="KW-0805">Transcription regulation</keyword>
<dbReference type="GO" id="GO:0006353">
    <property type="term" value="P:DNA-templated transcription termination"/>
    <property type="evidence" value="ECO:0007669"/>
    <property type="project" value="UniProtKB-UniRule"/>
</dbReference>
<evidence type="ECO:0000259" key="7">
    <source>
        <dbReference type="Pfam" id="PF01029"/>
    </source>
</evidence>
<gene>
    <name evidence="6 8" type="primary">nusB</name>
    <name evidence="8" type="ORF">IAA19_07835</name>
</gene>
<dbReference type="SUPFAM" id="SSF48013">
    <property type="entry name" value="NusB-like"/>
    <property type="match status" value="1"/>
</dbReference>
<comment type="caution">
    <text evidence="8">The sequence shown here is derived from an EMBL/GenBank/DDBJ whole genome shotgun (WGS) entry which is preliminary data.</text>
</comment>
<accession>A0A9D2F0N5</accession>
<comment type="similarity">
    <text evidence="1 6">Belongs to the NusB family.</text>
</comment>
<dbReference type="GO" id="GO:0005829">
    <property type="term" value="C:cytosol"/>
    <property type="evidence" value="ECO:0007669"/>
    <property type="project" value="TreeGrafter"/>
</dbReference>
<evidence type="ECO:0000256" key="4">
    <source>
        <dbReference type="ARBA" id="ARBA00023015"/>
    </source>
</evidence>
<dbReference type="Proteomes" id="UP000824062">
    <property type="component" value="Unassembled WGS sequence"/>
</dbReference>
<keyword evidence="2 6" id="KW-0889">Transcription antitermination</keyword>
<protein>
    <recommendedName>
        <fullName evidence="6">Transcription antitermination protein NusB</fullName>
    </recommendedName>
    <alternativeName>
        <fullName evidence="6">Antitermination factor NusB</fullName>
    </alternativeName>
</protein>
<dbReference type="GO" id="GO:0003723">
    <property type="term" value="F:RNA binding"/>
    <property type="evidence" value="ECO:0007669"/>
    <property type="project" value="UniProtKB-UniRule"/>
</dbReference>
<dbReference type="GO" id="GO:0031564">
    <property type="term" value="P:transcription antitermination"/>
    <property type="evidence" value="ECO:0007669"/>
    <property type="project" value="UniProtKB-KW"/>
</dbReference>
<dbReference type="PANTHER" id="PTHR11078:SF3">
    <property type="entry name" value="ANTITERMINATION NUSB DOMAIN-CONTAINING PROTEIN"/>
    <property type="match status" value="1"/>
</dbReference>
<keyword evidence="3 6" id="KW-0694">RNA-binding</keyword>
<evidence type="ECO:0000256" key="3">
    <source>
        <dbReference type="ARBA" id="ARBA00022884"/>
    </source>
</evidence>
<sequence>MSVHFGGRTLARSQALQLLFQAEANSRSVIEVLDGDYALSEGPLDDYARRLALGADERRPDLDALISARSTGWSLSRLNSVDRNILRLALYEMLSVEEVDIAVSIDECVELAKAYGTDESSRFVNGILGRVADDLEAGVDVVAAARAAARPAEEA</sequence>
<dbReference type="Gene3D" id="1.10.940.10">
    <property type="entry name" value="NusB-like"/>
    <property type="match status" value="1"/>
</dbReference>
<dbReference type="InterPro" id="IPR011605">
    <property type="entry name" value="NusB_fam"/>
</dbReference>
<name>A0A9D2F0N5_9ACTN</name>
<evidence type="ECO:0000313" key="8">
    <source>
        <dbReference type="EMBL" id="HIZ46907.1"/>
    </source>
</evidence>
<feature type="domain" description="NusB/RsmB/TIM44" evidence="7">
    <location>
        <begin position="11"/>
        <end position="132"/>
    </location>
</feature>
<dbReference type="HAMAP" id="MF_00073">
    <property type="entry name" value="NusB"/>
    <property type="match status" value="1"/>
</dbReference>